<dbReference type="SUPFAM" id="SSF53098">
    <property type="entry name" value="Ribonuclease H-like"/>
    <property type="match status" value="1"/>
</dbReference>
<keyword evidence="4" id="KW-1185">Reference proteome</keyword>
<name>A0A9N9DES2_9GLOM</name>
<organism evidence="3 4">
    <name type="scientific">Acaulospora morrowiae</name>
    <dbReference type="NCBI Taxonomy" id="94023"/>
    <lineage>
        <taxon>Eukaryota</taxon>
        <taxon>Fungi</taxon>
        <taxon>Fungi incertae sedis</taxon>
        <taxon>Mucoromycota</taxon>
        <taxon>Glomeromycotina</taxon>
        <taxon>Glomeromycetes</taxon>
        <taxon>Diversisporales</taxon>
        <taxon>Acaulosporaceae</taxon>
        <taxon>Acaulospora</taxon>
    </lineage>
</organism>
<evidence type="ECO:0000313" key="4">
    <source>
        <dbReference type="Proteomes" id="UP000789342"/>
    </source>
</evidence>
<dbReference type="InterPro" id="IPR008906">
    <property type="entry name" value="HATC_C_dom"/>
</dbReference>
<dbReference type="Pfam" id="PF05699">
    <property type="entry name" value="Dimer_Tnp_hAT"/>
    <property type="match status" value="1"/>
</dbReference>
<evidence type="ECO:0000256" key="1">
    <source>
        <dbReference type="SAM" id="MobiDB-lite"/>
    </source>
</evidence>
<gene>
    <name evidence="3" type="ORF">AMORRO_LOCUS9149</name>
</gene>
<dbReference type="EMBL" id="CAJVPV010008598">
    <property type="protein sequence ID" value="CAG8632466.1"/>
    <property type="molecule type" value="Genomic_DNA"/>
</dbReference>
<dbReference type="Proteomes" id="UP000789342">
    <property type="component" value="Unassembled WGS sequence"/>
</dbReference>
<dbReference type="InterPro" id="IPR012337">
    <property type="entry name" value="RNaseH-like_sf"/>
</dbReference>
<dbReference type="AlphaFoldDB" id="A0A9N9DES2"/>
<evidence type="ECO:0000259" key="2">
    <source>
        <dbReference type="Pfam" id="PF05699"/>
    </source>
</evidence>
<feature type="region of interest" description="Disordered" evidence="1">
    <location>
        <begin position="202"/>
        <end position="241"/>
    </location>
</feature>
<dbReference type="GO" id="GO:0046983">
    <property type="term" value="F:protein dimerization activity"/>
    <property type="evidence" value="ECO:0007669"/>
    <property type="project" value="InterPro"/>
</dbReference>
<accession>A0A9N9DES2</accession>
<feature type="non-terminal residue" evidence="3">
    <location>
        <position position="1"/>
    </location>
</feature>
<protein>
    <submittedName>
        <fullName evidence="3">8835_t:CDS:1</fullName>
    </submittedName>
</protein>
<feature type="compositionally biased region" description="Polar residues" evidence="1">
    <location>
        <begin position="210"/>
        <end position="222"/>
    </location>
</feature>
<proteinExistence type="predicted"/>
<dbReference type="OrthoDB" id="2306722at2759"/>
<feature type="compositionally biased region" description="Basic and acidic residues" evidence="1">
    <location>
        <begin position="223"/>
        <end position="241"/>
    </location>
</feature>
<reference evidence="3" key="1">
    <citation type="submission" date="2021-06" db="EMBL/GenBank/DDBJ databases">
        <authorList>
            <person name="Kallberg Y."/>
            <person name="Tangrot J."/>
            <person name="Rosling A."/>
        </authorList>
    </citation>
    <scope>NUCLEOTIDE SEQUENCE</scope>
    <source>
        <strain evidence="3">CL551</strain>
    </source>
</reference>
<evidence type="ECO:0000313" key="3">
    <source>
        <dbReference type="EMBL" id="CAG8632466.1"/>
    </source>
</evidence>
<feature type="domain" description="HAT C-terminal dimerisation" evidence="2">
    <location>
        <begin position="136"/>
        <end position="196"/>
    </location>
</feature>
<comment type="caution">
    <text evidence="3">The sequence shown here is derived from an EMBL/GenBank/DDBJ whole genome shotgun (WGS) entry which is preliminary data.</text>
</comment>
<sequence>LYDKQEFAYGKRFALITPNNTRWNSHYHCFSSILRTKLALKNLAHKIEESESDNFPANILTNLILLTWWKEIKQLETLLLPYCAALNRLQHNNAKLHEILYCFGWMSKLLKNLPNRELTSALLKNLEKRWATWEQPLFWKYARSFTKELYKVAQYVFSITVNTTSIEWIFSIMGWLHSPRRNRLKYKKIIAMTSLHCEMTQAQRTREIQDSNTKPSSKSNNLNKDHRISEDCKSGSHEGFRNWEQPENREIESFSEHETYCNVSSDEDTETDIEDDEMDAQVNSIDVWRTLVDQWLSLINDKDEANDDSRLPVHPAVDQASKWHLSEIFTD</sequence>